<dbReference type="Proteomes" id="UP001457282">
    <property type="component" value="Unassembled WGS sequence"/>
</dbReference>
<keyword evidence="3" id="KW-1185">Reference proteome</keyword>
<reference evidence="2 3" key="1">
    <citation type="journal article" date="2023" name="G3 (Bethesda)">
        <title>A chromosome-length genome assembly and annotation of blackberry (Rubus argutus, cv. 'Hillquist').</title>
        <authorList>
            <person name="Bruna T."/>
            <person name="Aryal R."/>
            <person name="Dudchenko O."/>
            <person name="Sargent D.J."/>
            <person name="Mead D."/>
            <person name="Buti M."/>
            <person name="Cavallini A."/>
            <person name="Hytonen T."/>
            <person name="Andres J."/>
            <person name="Pham M."/>
            <person name="Weisz D."/>
            <person name="Mascagni F."/>
            <person name="Usai G."/>
            <person name="Natali L."/>
            <person name="Bassil N."/>
            <person name="Fernandez G.E."/>
            <person name="Lomsadze A."/>
            <person name="Armour M."/>
            <person name="Olukolu B."/>
            <person name="Poorten T."/>
            <person name="Britton C."/>
            <person name="Davik J."/>
            <person name="Ashrafi H."/>
            <person name="Aiden E.L."/>
            <person name="Borodovsky M."/>
            <person name="Worthington M."/>
        </authorList>
    </citation>
    <scope>NUCLEOTIDE SEQUENCE [LARGE SCALE GENOMIC DNA]</scope>
    <source>
        <strain evidence="2">PI 553951</strain>
    </source>
</reference>
<dbReference type="EMBL" id="JBEDUW010000006">
    <property type="protein sequence ID" value="KAK9924437.1"/>
    <property type="molecule type" value="Genomic_DNA"/>
</dbReference>
<evidence type="ECO:0000313" key="3">
    <source>
        <dbReference type="Proteomes" id="UP001457282"/>
    </source>
</evidence>
<keyword evidence="1" id="KW-0812">Transmembrane</keyword>
<name>A0AAW1WM80_RUBAR</name>
<keyword evidence="1" id="KW-0472">Membrane</keyword>
<keyword evidence="1" id="KW-1133">Transmembrane helix</keyword>
<feature type="transmembrane region" description="Helical" evidence="1">
    <location>
        <begin position="12"/>
        <end position="32"/>
    </location>
</feature>
<evidence type="ECO:0000256" key="1">
    <source>
        <dbReference type="SAM" id="Phobius"/>
    </source>
</evidence>
<evidence type="ECO:0000313" key="2">
    <source>
        <dbReference type="EMBL" id="KAK9924437.1"/>
    </source>
</evidence>
<sequence length="102" mass="11349">MAAAIKAMTTRSTATVFWVGIVVFVVMLAILVEEVEADRPELCTSCGLISRGGFTSPECSSIIRSKNGNDDDENYEINSKHYINNNNVKRGHRLREQANPYI</sequence>
<comment type="caution">
    <text evidence="2">The sequence shown here is derived from an EMBL/GenBank/DDBJ whole genome shotgun (WGS) entry which is preliminary data.</text>
</comment>
<organism evidence="2 3">
    <name type="scientific">Rubus argutus</name>
    <name type="common">Southern blackberry</name>
    <dbReference type="NCBI Taxonomy" id="59490"/>
    <lineage>
        <taxon>Eukaryota</taxon>
        <taxon>Viridiplantae</taxon>
        <taxon>Streptophyta</taxon>
        <taxon>Embryophyta</taxon>
        <taxon>Tracheophyta</taxon>
        <taxon>Spermatophyta</taxon>
        <taxon>Magnoliopsida</taxon>
        <taxon>eudicotyledons</taxon>
        <taxon>Gunneridae</taxon>
        <taxon>Pentapetalae</taxon>
        <taxon>rosids</taxon>
        <taxon>fabids</taxon>
        <taxon>Rosales</taxon>
        <taxon>Rosaceae</taxon>
        <taxon>Rosoideae</taxon>
        <taxon>Rosoideae incertae sedis</taxon>
        <taxon>Rubus</taxon>
    </lineage>
</organism>
<proteinExistence type="predicted"/>
<protein>
    <submittedName>
        <fullName evidence="2">Uncharacterized protein</fullName>
    </submittedName>
</protein>
<dbReference type="AlphaFoldDB" id="A0AAW1WM80"/>
<accession>A0AAW1WM80</accession>
<gene>
    <name evidence="2" type="ORF">M0R45_032804</name>
</gene>